<dbReference type="GO" id="GO:0004035">
    <property type="term" value="F:alkaline phosphatase activity"/>
    <property type="evidence" value="ECO:0007669"/>
    <property type="project" value="UniProtKB-EC"/>
</dbReference>
<feature type="binding site" evidence="15">
    <location>
        <position position="338"/>
    </location>
    <ligand>
        <name>Zn(2+)</name>
        <dbReference type="ChEBI" id="CHEBI:29105"/>
        <label>2</label>
    </ligand>
</feature>
<dbReference type="SUPFAM" id="SSF53649">
    <property type="entry name" value="Alkaline phosphatase-like"/>
    <property type="match status" value="1"/>
</dbReference>
<comment type="similarity">
    <text evidence="2 16">Belongs to the alkaline phosphatase family.</text>
</comment>
<dbReference type="PRINTS" id="PR00113">
    <property type="entry name" value="ALKPHPHTASE"/>
</dbReference>
<evidence type="ECO:0000256" key="15">
    <source>
        <dbReference type="PIRSR" id="PIRSR601952-2"/>
    </source>
</evidence>
<evidence type="ECO:0000256" key="13">
    <source>
        <dbReference type="ARBA" id="ARBA00023288"/>
    </source>
</evidence>
<keyword evidence="8 17" id="KW-0378">Hydrolase</keyword>
<feature type="binding site" evidence="15">
    <location>
        <position position="460"/>
    </location>
    <ligand>
        <name>Zn(2+)</name>
        <dbReference type="ChEBI" id="CHEBI:29105"/>
        <label>2</label>
    </ligand>
</feature>
<name>A0A482WYA6_LAOST</name>
<evidence type="ECO:0000256" key="19">
    <source>
        <dbReference type="SAM" id="SignalP"/>
    </source>
</evidence>
<evidence type="ECO:0000256" key="8">
    <source>
        <dbReference type="ARBA" id="ARBA00022801"/>
    </source>
</evidence>
<dbReference type="GO" id="GO:0098552">
    <property type="term" value="C:side of membrane"/>
    <property type="evidence" value="ECO:0007669"/>
    <property type="project" value="UniProtKB-KW"/>
</dbReference>
<dbReference type="EC" id="3.1.3.1" evidence="3 17"/>
<organism evidence="20 21">
    <name type="scientific">Laodelphax striatellus</name>
    <name type="common">Small brown planthopper</name>
    <name type="synonym">Delphax striatella</name>
    <dbReference type="NCBI Taxonomy" id="195883"/>
    <lineage>
        <taxon>Eukaryota</taxon>
        <taxon>Metazoa</taxon>
        <taxon>Ecdysozoa</taxon>
        <taxon>Arthropoda</taxon>
        <taxon>Hexapoda</taxon>
        <taxon>Insecta</taxon>
        <taxon>Pterygota</taxon>
        <taxon>Neoptera</taxon>
        <taxon>Paraneoptera</taxon>
        <taxon>Hemiptera</taxon>
        <taxon>Auchenorrhyncha</taxon>
        <taxon>Fulgoroidea</taxon>
        <taxon>Delphacidae</taxon>
        <taxon>Criomorphinae</taxon>
        <taxon>Laodelphax</taxon>
    </lineage>
</organism>
<evidence type="ECO:0000256" key="2">
    <source>
        <dbReference type="ARBA" id="ARBA00005984"/>
    </source>
</evidence>
<evidence type="ECO:0000256" key="5">
    <source>
        <dbReference type="ARBA" id="ARBA00022553"/>
    </source>
</evidence>
<comment type="cofactor">
    <cofactor evidence="15">
        <name>Mg(2+)</name>
        <dbReference type="ChEBI" id="CHEBI:18420"/>
    </cofactor>
    <text evidence="15">Binds 1 Mg(2+) ion.</text>
</comment>
<keyword evidence="12" id="KW-0325">Glycoprotein</keyword>
<keyword evidence="11 18" id="KW-0472">Membrane</keyword>
<reference evidence="20 21" key="1">
    <citation type="journal article" date="2017" name="Gigascience">
        <title>Genome sequence of the small brown planthopper, Laodelphax striatellus.</title>
        <authorList>
            <person name="Zhu J."/>
            <person name="Jiang F."/>
            <person name="Wang X."/>
            <person name="Yang P."/>
            <person name="Bao Y."/>
            <person name="Zhao W."/>
            <person name="Wang W."/>
            <person name="Lu H."/>
            <person name="Wang Q."/>
            <person name="Cui N."/>
            <person name="Li J."/>
            <person name="Chen X."/>
            <person name="Luo L."/>
            <person name="Yu J."/>
            <person name="Kang L."/>
            <person name="Cui F."/>
        </authorList>
    </citation>
    <scope>NUCLEOTIDE SEQUENCE [LARGE SCALE GENOMIC DNA]</scope>
    <source>
        <strain evidence="20">Lst14</strain>
    </source>
</reference>
<dbReference type="STRING" id="195883.A0A482WYA6"/>
<dbReference type="Gene3D" id="3.40.720.10">
    <property type="entry name" value="Alkaline Phosphatase, subunit A"/>
    <property type="match status" value="1"/>
</dbReference>
<accession>A0A482WYA6</accession>
<feature type="transmembrane region" description="Helical" evidence="18">
    <location>
        <begin position="507"/>
        <end position="529"/>
    </location>
</feature>
<comment type="subcellular location">
    <subcellularLocation>
        <location evidence="1">Cell membrane</location>
        <topology evidence="1">Lipid-anchor</topology>
        <topology evidence="1">GPI-anchor</topology>
    </subcellularLocation>
</comment>
<dbReference type="EMBL" id="QKKF02022802">
    <property type="protein sequence ID" value="RZF38161.1"/>
    <property type="molecule type" value="Genomic_DNA"/>
</dbReference>
<evidence type="ECO:0000256" key="3">
    <source>
        <dbReference type="ARBA" id="ARBA00012647"/>
    </source>
</evidence>
<evidence type="ECO:0000313" key="20">
    <source>
        <dbReference type="EMBL" id="RZF38161.1"/>
    </source>
</evidence>
<comment type="cofactor">
    <cofactor evidence="15">
        <name>Zn(2+)</name>
        <dbReference type="ChEBI" id="CHEBI:29105"/>
    </cofactor>
    <text evidence="15">Binds 2 Zn(2+) ions.</text>
</comment>
<feature type="binding site" evidence="15">
    <location>
        <position position="167"/>
    </location>
    <ligand>
        <name>Mg(2+)</name>
        <dbReference type="ChEBI" id="CHEBI:18420"/>
    </ligand>
</feature>
<keyword evidence="21" id="KW-1185">Reference proteome</keyword>
<keyword evidence="10 15" id="KW-0460">Magnesium</keyword>
<dbReference type="PANTHER" id="PTHR11596:SF5">
    <property type="entry name" value="ALKALINE PHOSPHATASE"/>
    <property type="match status" value="1"/>
</dbReference>
<comment type="catalytic activity">
    <reaction evidence="17">
        <text>a phosphate monoester + H2O = an alcohol + phosphate</text>
        <dbReference type="Rhea" id="RHEA:15017"/>
        <dbReference type="ChEBI" id="CHEBI:15377"/>
        <dbReference type="ChEBI" id="CHEBI:30879"/>
        <dbReference type="ChEBI" id="CHEBI:43474"/>
        <dbReference type="ChEBI" id="CHEBI:67140"/>
        <dbReference type="EC" id="3.1.3.1"/>
    </reaction>
</comment>
<evidence type="ECO:0000256" key="11">
    <source>
        <dbReference type="ARBA" id="ARBA00023136"/>
    </source>
</evidence>
<keyword evidence="7 15" id="KW-0479">Metal-binding</keyword>
<keyword evidence="6" id="KW-0336">GPI-anchor</keyword>
<proteinExistence type="inferred from homology"/>
<dbReference type="InterPro" id="IPR018299">
    <property type="entry name" value="Alkaline_phosphatase_AS"/>
</dbReference>
<dbReference type="SMR" id="A0A482WYA6"/>
<dbReference type="PANTHER" id="PTHR11596">
    <property type="entry name" value="ALKALINE PHOSPHATASE"/>
    <property type="match status" value="1"/>
</dbReference>
<dbReference type="SMART" id="SM00098">
    <property type="entry name" value="alkPPc"/>
    <property type="match status" value="1"/>
</dbReference>
<keyword evidence="9 15" id="KW-0862">Zinc</keyword>
<evidence type="ECO:0000256" key="9">
    <source>
        <dbReference type="ARBA" id="ARBA00022833"/>
    </source>
</evidence>
<feature type="binding site" evidence="15">
    <location>
        <position position="379"/>
    </location>
    <ligand>
        <name>Zn(2+)</name>
        <dbReference type="ChEBI" id="CHEBI:29105"/>
        <label>2</label>
    </ligand>
</feature>
<dbReference type="InterPro" id="IPR001952">
    <property type="entry name" value="Alkaline_phosphatase"/>
</dbReference>
<feature type="binding site" evidence="15">
    <location>
        <position position="334"/>
    </location>
    <ligand>
        <name>Zn(2+)</name>
        <dbReference type="ChEBI" id="CHEBI:29105"/>
        <label>2</label>
    </ligand>
</feature>
<gene>
    <name evidence="20" type="ORF">LSTR_LSTR005522</name>
</gene>
<keyword evidence="18" id="KW-1133">Transmembrane helix</keyword>
<feature type="binding site" evidence="15">
    <location>
        <position position="58"/>
    </location>
    <ligand>
        <name>Mg(2+)</name>
        <dbReference type="ChEBI" id="CHEBI:18420"/>
    </ligand>
</feature>
<evidence type="ECO:0000256" key="14">
    <source>
        <dbReference type="PIRSR" id="PIRSR601952-1"/>
    </source>
</evidence>
<dbReference type="AlphaFoldDB" id="A0A482WYA6"/>
<dbReference type="PROSITE" id="PS00123">
    <property type="entry name" value="ALKALINE_PHOSPHATASE"/>
    <property type="match status" value="1"/>
</dbReference>
<feature type="active site" description="Phosphoserine intermediate" evidence="14">
    <location>
        <position position="102"/>
    </location>
</feature>
<feature type="binding site" evidence="15">
    <location>
        <position position="58"/>
    </location>
    <ligand>
        <name>Zn(2+)</name>
        <dbReference type="ChEBI" id="CHEBI:29105"/>
        <label>2</label>
    </ligand>
</feature>
<evidence type="ECO:0000256" key="7">
    <source>
        <dbReference type="ARBA" id="ARBA00022723"/>
    </source>
</evidence>
<comment type="caution">
    <text evidence="20">The sequence shown here is derived from an EMBL/GenBank/DDBJ whole genome shotgun (WGS) entry which is preliminary data.</text>
</comment>
<keyword evidence="13" id="KW-0449">Lipoprotein</keyword>
<feature type="binding site" evidence="15">
    <location>
        <position position="329"/>
    </location>
    <ligand>
        <name>Mg(2+)</name>
        <dbReference type="ChEBI" id="CHEBI:18420"/>
    </ligand>
</feature>
<feature type="signal peptide" evidence="19">
    <location>
        <begin position="1"/>
        <end position="22"/>
    </location>
</feature>
<evidence type="ECO:0000256" key="16">
    <source>
        <dbReference type="RuleBase" id="RU003946"/>
    </source>
</evidence>
<evidence type="ECO:0000256" key="17">
    <source>
        <dbReference type="RuleBase" id="RU003947"/>
    </source>
</evidence>
<dbReference type="FunCoup" id="A0A482WYA6">
    <property type="interactions" value="102"/>
</dbReference>
<dbReference type="FunFam" id="3.40.720.10:FF:000008">
    <property type="entry name" value="Alkaline phosphatase"/>
    <property type="match status" value="1"/>
</dbReference>
<keyword evidence="5" id="KW-0597">Phosphoprotein</keyword>
<keyword evidence="19" id="KW-0732">Signal</keyword>
<feature type="binding site" evidence="15">
    <location>
        <position position="165"/>
    </location>
    <ligand>
        <name>Mg(2+)</name>
        <dbReference type="ChEBI" id="CHEBI:18420"/>
    </ligand>
</feature>
<evidence type="ECO:0000313" key="21">
    <source>
        <dbReference type="Proteomes" id="UP000291343"/>
    </source>
</evidence>
<dbReference type="GO" id="GO:0046872">
    <property type="term" value="F:metal ion binding"/>
    <property type="evidence" value="ECO:0007669"/>
    <property type="project" value="UniProtKB-KW"/>
</dbReference>
<evidence type="ECO:0000256" key="18">
    <source>
        <dbReference type="SAM" id="Phobius"/>
    </source>
</evidence>
<keyword evidence="18" id="KW-0812">Transmembrane</keyword>
<sequence length="532" mass="59101">MIERCFLLNIILLVYTDGISKAIGVDNFWNNASVELEMALHVKLNFNNAKNVILFIGDGMGINTVTASRIMKNGEAHLLSFEKFPHIGLIKTYSVDRQVPDSASTATALYSGTKTNFRTVGVSSKVPNKQCKPALDKKTHLENIFGWAQAAGLKTGFVTTTRVTHATPAPVYAHSPERDWECNAKIPDDMKLLGCKDIGWQLMNNDRGQKLNVIMGGGLQCLDSGAVAKPNDPFDSWACRRNDGLNLTDVWKSIKKKQSLPHAFVQNNKDLESIDPNTDYILGIFSNSHLPYEYKRDKSANGSPSLQQMTKTALQSLNHNSKGFVLMVEGGLIDFAHHRGHARIALEEALEFDRTIEWTMSWLSKMQMLDETLVIVTADHSHSLMINGYPNRGNNILGIAQKSRMDGVPFTTLTYGTGGPNNYQFSKEEEVGLRRDPSKNDTTDHEYSQQTAILNDEVYHGGGDVAIYSQGPFSHLFHNVHEQSYVAHVIAYSAKIGPYRNAASMVLHFYSIATIVFSIVTTLMAIRLLSIS</sequence>
<protein>
    <recommendedName>
        <fullName evidence="3 17">Alkaline phosphatase</fullName>
        <ecNumber evidence="3 17">3.1.3.1</ecNumber>
    </recommendedName>
</protein>
<dbReference type="Proteomes" id="UP000291343">
    <property type="component" value="Unassembled WGS sequence"/>
</dbReference>
<evidence type="ECO:0000256" key="6">
    <source>
        <dbReference type="ARBA" id="ARBA00022622"/>
    </source>
</evidence>
<evidence type="ECO:0000256" key="10">
    <source>
        <dbReference type="ARBA" id="ARBA00022842"/>
    </source>
</evidence>
<dbReference type="CDD" id="cd16012">
    <property type="entry name" value="ALP"/>
    <property type="match status" value="1"/>
</dbReference>
<dbReference type="GO" id="GO:0005886">
    <property type="term" value="C:plasma membrane"/>
    <property type="evidence" value="ECO:0007669"/>
    <property type="project" value="UniProtKB-SubCell"/>
</dbReference>
<dbReference type="OrthoDB" id="5818554at2759"/>
<feature type="binding site" evidence="15">
    <location>
        <position position="380"/>
    </location>
    <ligand>
        <name>Zn(2+)</name>
        <dbReference type="ChEBI" id="CHEBI:29105"/>
        <label>2</label>
    </ligand>
</feature>
<dbReference type="InterPro" id="IPR017850">
    <property type="entry name" value="Alkaline_phosphatase_core_sf"/>
</dbReference>
<evidence type="ECO:0000256" key="1">
    <source>
        <dbReference type="ARBA" id="ARBA00004609"/>
    </source>
</evidence>
<evidence type="ECO:0000256" key="12">
    <source>
        <dbReference type="ARBA" id="ARBA00023180"/>
    </source>
</evidence>
<evidence type="ECO:0000256" key="4">
    <source>
        <dbReference type="ARBA" id="ARBA00022475"/>
    </source>
</evidence>
<dbReference type="Pfam" id="PF00245">
    <property type="entry name" value="Alk_phosphatase"/>
    <property type="match status" value="1"/>
</dbReference>
<keyword evidence="4" id="KW-1003">Cell membrane</keyword>
<feature type="chain" id="PRO_5019803434" description="Alkaline phosphatase" evidence="19">
    <location>
        <begin position="23"/>
        <end position="532"/>
    </location>
</feature>
<dbReference type="InParanoid" id="A0A482WYA6"/>